<proteinExistence type="predicted"/>
<keyword evidence="3" id="KW-1185">Reference proteome</keyword>
<evidence type="ECO:0000313" key="2">
    <source>
        <dbReference type="EMBL" id="GAO42822.1"/>
    </source>
</evidence>
<evidence type="ECO:0000313" key="3">
    <source>
        <dbReference type="Proteomes" id="UP000033121"/>
    </source>
</evidence>
<dbReference type="Gene3D" id="3.10.450.50">
    <property type="match status" value="1"/>
</dbReference>
<dbReference type="EMBL" id="BBWV01000001">
    <property type="protein sequence ID" value="GAO42822.1"/>
    <property type="molecule type" value="Genomic_DNA"/>
</dbReference>
<comment type="caution">
    <text evidence="2">The sequence shown here is derived from an EMBL/GenBank/DDBJ whole genome shotgun (WGS) entry which is preliminary data.</text>
</comment>
<name>A0A0E9MYL2_9BACT</name>
<accession>A0A0E9MYL2</accession>
<feature type="domain" description="DUF4440" evidence="1">
    <location>
        <begin position="7"/>
        <end position="89"/>
    </location>
</feature>
<evidence type="ECO:0000259" key="1">
    <source>
        <dbReference type="Pfam" id="PF14534"/>
    </source>
</evidence>
<dbReference type="InterPro" id="IPR027843">
    <property type="entry name" value="DUF4440"/>
</dbReference>
<dbReference type="STRING" id="1220578.FPE01S_01_18400"/>
<sequence>MKGYWESDSLMFIGSKGVTYGYKATYNRYMTTYDSPEKMGQLKFTLLHVNPLAKGVYQVVGKWQLTRTVGDIGGYYTLLFRFIGGRWVIICDHTS</sequence>
<gene>
    <name evidence="2" type="ORF">FPE01S_01_18400</name>
</gene>
<dbReference type="InterPro" id="IPR032710">
    <property type="entry name" value="NTF2-like_dom_sf"/>
</dbReference>
<protein>
    <recommendedName>
        <fullName evidence="1">DUF4440 domain-containing protein</fullName>
    </recommendedName>
</protein>
<dbReference type="SUPFAM" id="SSF54427">
    <property type="entry name" value="NTF2-like"/>
    <property type="match status" value="1"/>
</dbReference>
<reference evidence="2 3" key="1">
    <citation type="submission" date="2015-04" db="EMBL/GenBank/DDBJ databases">
        <title>Whole genome shotgun sequence of Flavihumibacter petaseus NBRC 106054.</title>
        <authorList>
            <person name="Miyazawa S."/>
            <person name="Hosoyama A."/>
            <person name="Hashimoto M."/>
            <person name="Noguchi M."/>
            <person name="Tsuchikane K."/>
            <person name="Ohji S."/>
            <person name="Yamazoe A."/>
            <person name="Ichikawa N."/>
            <person name="Kimura A."/>
            <person name="Fujita N."/>
        </authorList>
    </citation>
    <scope>NUCLEOTIDE SEQUENCE [LARGE SCALE GENOMIC DNA]</scope>
    <source>
        <strain evidence="2 3">NBRC 106054</strain>
    </source>
</reference>
<organism evidence="2 3">
    <name type="scientific">Flavihumibacter petaseus NBRC 106054</name>
    <dbReference type="NCBI Taxonomy" id="1220578"/>
    <lineage>
        <taxon>Bacteria</taxon>
        <taxon>Pseudomonadati</taxon>
        <taxon>Bacteroidota</taxon>
        <taxon>Chitinophagia</taxon>
        <taxon>Chitinophagales</taxon>
        <taxon>Chitinophagaceae</taxon>
        <taxon>Flavihumibacter</taxon>
    </lineage>
</organism>
<dbReference type="Pfam" id="PF14534">
    <property type="entry name" value="DUF4440"/>
    <property type="match status" value="1"/>
</dbReference>
<dbReference type="AlphaFoldDB" id="A0A0E9MYL2"/>
<dbReference type="Proteomes" id="UP000033121">
    <property type="component" value="Unassembled WGS sequence"/>
</dbReference>